<accession>A0A550CMQ4</accession>
<proteinExistence type="predicted"/>
<dbReference type="AlphaFoldDB" id="A0A550CMQ4"/>
<keyword evidence="2" id="KW-1185">Reference proteome</keyword>
<dbReference type="EMBL" id="VDMD01000004">
    <property type="protein sequence ID" value="TRM66057.1"/>
    <property type="molecule type" value="Genomic_DNA"/>
</dbReference>
<organism evidence="1 2">
    <name type="scientific">Schizophyllum amplum</name>
    <dbReference type="NCBI Taxonomy" id="97359"/>
    <lineage>
        <taxon>Eukaryota</taxon>
        <taxon>Fungi</taxon>
        <taxon>Dikarya</taxon>
        <taxon>Basidiomycota</taxon>
        <taxon>Agaricomycotina</taxon>
        <taxon>Agaricomycetes</taxon>
        <taxon>Agaricomycetidae</taxon>
        <taxon>Agaricales</taxon>
        <taxon>Schizophyllaceae</taxon>
        <taxon>Schizophyllum</taxon>
    </lineage>
</organism>
<protein>
    <submittedName>
        <fullName evidence="1">Uncharacterized protein</fullName>
    </submittedName>
</protein>
<dbReference type="Proteomes" id="UP000320762">
    <property type="component" value="Unassembled WGS sequence"/>
</dbReference>
<sequence>MEARVTRILHFSSTPNPRLQRRLSRWRAWHVSHRPSRHLVNIIMARRQPPVGASQDLAGPNESSLPSVWGSAGIQRIKIVSSMNAFGATIQRTMQRSPRAIAPTRTREWGPLSRDWREWPHTDIYAPNSAQAPPAGRALAARTPDMMAQDKYVLKVADTRHSGALVAADMSLSALSPPRPPFSSLEVYMRLPAQNGPCATA</sequence>
<gene>
    <name evidence="1" type="ORF">BD626DRAFT_196251</name>
</gene>
<comment type="caution">
    <text evidence="1">The sequence shown here is derived from an EMBL/GenBank/DDBJ whole genome shotgun (WGS) entry which is preliminary data.</text>
</comment>
<name>A0A550CMQ4_9AGAR</name>
<evidence type="ECO:0000313" key="2">
    <source>
        <dbReference type="Proteomes" id="UP000320762"/>
    </source>
</evidence>
<evidence type="ECO:0000313" key="1">
    <source>
        <dbReference type="EMBL" id="TRM66057.1"/>
    </source>
</evidence>
<reference evidence="1 2" key="1">
    <citation type="journal article" date="2019" name="New Phytol.">
        <title>Comparative genomics reveals unique wood-decay strategies and fruiting body development in the Schizophyllaceae.</title>
        <authorList>
            <person name="Almasi E."/>
            <person name="Sahu N."/>
            <person name="Krizsan K."/>
            <person name="Balint B."/>
            <person name="Kovacs G.M."/>
            <person name="Kiss B."/>
            <person name="Cseklye J."/>
            <person name="Drula E."/>
            <person name="Henrissat B."/>
            <person name="Nagy I."/>
            <person name="Chovatia M."/>
            <person name="Adam C."/>
            <person name="LaButti K."/>
            <person name="Lipzen A."/>
            <person name="Riley R."/>
            <person name="Grigoriev I.V."/>
            <person name="Nagy L.G."/>
        </authorList>
    </citation>
    <scope>NUCLEOTIDE SEQUENCE [LARGE SCALE GENOMIC DNA]</scope>
    <source>
        <strain evidence="1 2">NL-1724</strain>
    </source>
</reference>